<evidence type="ECO:0000313" key="1">
    <source>
        <dbReference type="EMBL" id="GAL87733.1"/>
    </source>
</evidence>
<dbReference type="Proteomes" id="UP000030185">
    <property type="component" value="Unassembled WGS sequence"/>
</dbReference>
<name>A0A098LP11_9BACT</name>
<accession>A0A098LP11</accession>
<proteinExistence type="predicted"/>
<comment type="caution">
    <text evidence="1">The sequence shown here is derived from an EMBL/GenBank/DDBJ whole genome shotgun (WGS) entry which is preliminary data.</text>
</comment>
<dbReference type="InterPro" id="IPR046037">
    <property type="entry name" value="DUF5995"/>
</dbReference>
<dbReference type="eggNOG" id="ENOG502Z9YG">
    <property type="taxonomic scope" value="Bacteria"/>
</dbReference>
<dbReference type="EMBL" id="BBLT01000016">
    <property type="protein sequence ID" value="GAL87733.1"/>
    <property type="molecule type" value="Genomic_DNA"/>
</dbReference>
<protein>
    <submittedName>
        <fullName evidence="1">Uncharacterized protein</fullName>
    </submittedName>
</protein>
<organism evidence="1 2">
    <name type="scientific">Sporocytophaga myxococcoides</name>
    <dbReference type="NCBI Taxonomy" id="153721"/>
    <lineage>
        <taxon>Bacteria</taxon>
        <taxon>Pseudomonadati</taxon>
        <taxon>Bacteroidota</taxon>
        <taxon>Cytophagia</taxon>
        <taxon>Cytophagales</taxon>
        <taxon>Cytophagaceae</taxon>
        <taxon>Sporocytophaga</taxon>
    </lineage>
</organism>
<evidence type="ECO:0000313" key="2">
    <source>
        <dbReference type="Proteomes" id="UP000030185"/>
    </source>
</evidence>
<dbReference type="AlphaFoldDB" id="A0A098LP11"/>
<dbReference type="Pfam" id="PF19458">
    <property type="entry name" value="DUF5995"/>
    <property type="match status" value="1"/>
</dbReference>
<reference evidence="1 2" key="1">
    <citation type="submission" date="2014-09" db="EMBL/GenBank/DDBJ databases">
        <title>Sporocytophaga myxococcoides PG-01 genome sequencing.</title>
        <authorList>
            <person name="Liu L."/>
            <person name="Gao P.J."/>
            <person name="Chen G.J."/>
            <person name="Wang L.S."/>
        </authorList>
    </citation>
    <scope>NUCLEOTIDE SEQUENCE [LARGE SCALE GENOMIC DNA]</scope>
    <source>
        <strain evidence="1 2">PG-01</strain>
    </source>
</reference>
<sequence>MTEFIRVFANFYLDAYEKYHNNTLESDSPWFNAFETGKKKHTILQHLLLGVNAHVNYDLSNTCVVISPGKEIINLSKDYFKINQILSVAIVQLEKDIFYLSPVLGTLAKMIPKLERKLLNFSVSVARAKSCECACIQAMSDEKGKAEAREGSKAMAQEIGNRIMNPGLLANFAVFIIGITEVRGMKKNIEVLEMQE</sequence>
<gene>
    <name evidence="1" type="ORF">MYP_4964</name>
</gene>
<keyword evidence="2" id="KW-1185">Reference proteome</keyword>
<dbReference type="STRING" id="153721.MYP_4964"/>